<accession>A0ABX7S979</accession>
<dbReference type="EMBL" id="CP071446">
    <property type="protein sequence ID" value="QTA37740.1"/>
    <property type="molecule type" value="Genomic_DNA"/>
</dbReference>
<keyword evidence="3" id="KW-1185">Reference proteome</keyword>
<dbReference type="CDD" id="cd01045">
    <property type="entry name" value="Ferritin_like_AB"/>
    <property type="match status" value="1"/>
</dbReference>
<proteinExistence type="predicted"/>
<dbReference type="RefSeq" id="WP_207566464.1">
    <property type="nucleotide sequence ID" value="NZ_CP071446.1"/>
</dbReference>
<evidence type="ECO:0000313" key="2">
    <source>
        <dbReference type="EMBL" id="QTA37740.1"/>
    </source>
</evidence>
<gene>
    <name evidence="2" type="ORF">JYK00_08435</name>
</gene>
<dbReference type="PANTHER" id="PTHR33531:SF7">
    <property type="entry name" value="HYPOTHETICAL MEMBRANE PROTEIN, CONSERVED"/>
    <property type="match status" value="1"/>
</dbReference>
<dbReference type="InterPro" id="IPR012347">
    <property type="entry name" value="Ferritin-like"/>
</dbReference>
<reference evidence="2 3" key="1">
    <citation type="submission" date="2021-03" db="EMBL/GenBank/DDBJ databases">
        <title>Thermosipho ferrireducens sp.nov., an anaerobic thermophilic iron-reducing bacterium isolated from a deep-sea hydrothermal sulfide deposits.</title>
        <authorList>
            <person name="Zeng X."/>
            <person name="Chen Y."/>
            <person name="Shao Z."/>
        </authorList>
    </citation>
    <scope>NUCLEOTIDE SEQUENCE [LARGE SCALE GENOMIC DNA]</scope>
    <source>
        <strain evidence="2 3">JL129W03</strain>
    </source>
</reference>
<evidence type="ECO:0000259" key="1">
    <source>
        <dbReference type="Pfam" id="PF02915"/>
    </source>
</evidence>
<evidence type="ECO:0000313" key="3">
    <source>
        <dbReference type="Proteomes" id="UP000671862"/>
    </source>
</evidence>
<dbReference type="Gene3D" id="1.20.1260.10">
    <property type="match status" value="1"/>
</dbReference>
<dbReference type="Proteomes" id="UP000671862">
    <property type="component" value="Chromosome"/>
</dbReference>
<sequence>MTVNELLGIALKIEGMGYSYYSRLASNATGEIKKLFEELAIQEREHAKKFEELLKNYGESNQNDWFYEEVTGYATAYAEELILSKLENTEIPEHFKDAVKKAIDVEKDSILFYTEIKALVPDKEALENVINEEKRHLNTLVEKLRDYDSFDMFSEGSKI</sequence>
<dbReference type="Pfam" id="PF02915">
    <property type="entry name" value="Rubrerythrin"/>
    <property type="match status" value="1"/>
</dbReference>
<dbReference type="InterPro" id="IPR003251">
    <property type="entry name" value="Rr_diiron-bd_dom"/>
</dbReference>
<feature type="domain" description="Rubrerythrin diiron-binding" evidence="1">
    <location>
        <begin position="5"/>
        <end position="140"/>
    </location>
</feature>
<dbReference type="SUPFAM" id="SSF47240">
    <property type="entry name" value="Ferritin-like"/>
    <property type="match status" value="1"/>
</dbReference>
<name>A0ABX7S979_9BACT</name>
<organism evidence="2 3">
    <name type="scientific">Thermosipho ferrireducens</name>
    <dbReference type="NCBI Taxonomy" id="2571116"/>
    <lineage>
        <taxon>Bacteria</taxon>
        <taxon>Thermotogati</taxon>
        <taxon>Thermotogota</taxon>
        <taxon>Thermotogae</taxon>
        <taxon>Thermotogales</taxon>
        <taxon>Fervidobacteriaceae</taxon>
        <taxon>Thermosipho</taxon>
    </lineage>
</organism>
<protein>
    <submittedName>
        <fullName evidence="2">Ferritin family protein</fullName>
    </submittedName>
</protein>
<dbReference type="InterPro" id="IPR009078">
    <property type="entry name" value="Ferritin-like_SF"/>
</dbReference>
<dbReference type="PANTHER" id="PTHR33531">
    <property type="entry name" value="RUBRERYTHRIN SUBFAMILY"/>
    <property type="match status" value="1"/>
</dbReference>